<comment type="similarity">
    <text evidence="2">Belongs to the major facilitator superfamily. Monocarboxylate porter (TC 2.A.1.13) family.</text>
</comment>
<dbReference type="EMBL" id="KI912120">
    <property type="protein sequence ID" value="ETS74370.1"/>
    <property type="molecule type" value="Genomic_DNA"/>
</dbReference>
<evidence type="ECO:0000256" key="7">
    <source>
        <dbReference type="SAM" id="MobiDB-lite"/>
    </source>
</evidence>
<dbReference type="Gene3D" id="1.20.1250.20">
    <property type="entry name" value="MFS general substrate transporter like domains"/>
    <property type="match status" value="1"/>
</dbReference>
<dbReference type="PANTHER" id="PTHR11360:SF224">
    <property type="entry name" value="MAJOR FACILITATOR SUPERFAMILY (MFS) PROFILE DOMAIN-CONTAINING PROTEIN-RELATED"/>
    <property type="match status" value="1"/>
</dbReference>
<evidence type="ECO:0000256" key="5">
    <source>
        <dbReference type="ARBA" id="ARBA00022989"/>
    </source>
</evidence>
<protein>
    <recommendedName>
        <fullName evidence="9">Major facilitator superfamily (MFS) profile domain-containing protein</fullName>
    </recommendedName>
</protein>
<feature type="transmembrane region" description="Helical" evidence="8">
    <location>
        <begin position="56"/>
        <end position="84"/>
    </location>
</feature>
<keyword evidence="3" id="KW-0813">Transport</keyword>
<evidence type="ECO:0000256" key="8">
    <source>
        <dbReference type="SAM" id="Phobius"/>
    </source>
</evidence>
<dbReference type="GO" id="GO:0022857">
    <property type="term" value="F:transmembrane transporter activity"/>
    <property type="evidence" value="ECO:0007669"/>
    <property type="project" value="InterPro"/>
</dbReference>
<evidence type="ECO:0000256" key="3">
    <source>
        <dbReference type="ARBA" id="ARBA00022448"/>
    </source>
</evidence>
<feature type="transmembrane region" description="Helical" evidence="8">
    <location>
        <begin position="126"/>
        <end position="146"/>
    </location>
</feature>
<name>W3WKB9_PESFW</name>
<evidence type="ECO:0000256" key="2">
    <source>
        <dbReference type="ARBA" id="ARBA00006727"/>
    </source>
</evidence>
<evidence type="ECO:0000256" key="6">
    <source>
        <dbReference type="ARBA" id="ARBA00023136"/>
    </source>
</evidence>
<feature type="transmembrane region" description="Helical" evidence="8">
    <location>
        <begin position="185"/>
        <end position="209"/>
    </location>
</feature>
<comment type="subcellular location">
    <subcellularLocation>
        <location evidence="1">Membrane</location>
        <topology evidence="1">Multi-pass membrane protein</topology>
    </subcellularLocation>
</comment>
<evidence type="ECO:0000313" key="11">
    <source>
        <dbReference type="Proteomes" id="UP000030651"/>
    </source>
</evidence>
<feature type="compositionally biased region" description="Polar residues" evidence="7">
    <location>
        <begin position="12"/>
        <end position="22"/>
    </location>
</feature>
<feature type="compositionally biased region" description="Basic and acidic residues" evidence="7">
    <location>
        <begin position="1"/>
        <end position="10"/>
    </location>
</feature>
<dbReference type="RefSeq" id="XP_007841008.1">
    <property type="nucleotide sequence ID" value="XM_007842817.1"/>
</dbReference>
<dbReference type="InParanoid" id="W3WKB9"/>
<dbReference type="InterPro" id="IPR020846">
    <property type="entry name" value="MFS_dom"/>
</dbReference>
<dbReference type="PROSITE" id="PS50850">
    <property type="entry name" value="MFS"/>
    <property type="match status" value="1"/>
</dbReference>
<evidence type="ECO:0000259" key="9">
    <source>
        <dbReference type="PROSITE" id="PS50850"/>
    </source>
</evidence>
<dbReference type="GO" id="GO:0016020">
    <property type="term" value="C:membrane"/>
    <property type="evidence" value="ECO:0007669"/>
    <property type="project" value="UniProtKB-SubCell"/>
</dbReference>
<feature type="transmembrane region" description="Helical" evidence="8">
    <location>
        <begin position="419"/>
        <end position="439"/>
    </location>
</feature>
<keyword evidence="4 8" id="KW-0812">Transmembrane</keyword>
<evidence type="ECO:0000256" key="4">
    <source>
        <dbReference type="ARBA" id="ARBA00022692"/>
    </source>
</evidence>
<accession>W3WKB9</accession>
<evidence type="ECO:0000256" key="1">
    <source>
        <dbReference type="ARBA" id="ARBA00004141"/>
    </source>
</evidence>
<organism evidence="10 11">
    <name type="scientific">Pestalotiopsis fici (strain W106-1 / CGMCC3.15140)</name>
    <dbReference type="NCBI Taxonomy" id="1229662"/>
    <lineage>
        <taxon>Eukaryota</taxon>
        <taxon>Fungi</taxon>
        <taxon>Dikarya</taxon>
        <taxon>Ascomycota</taxon>
        <taxon>Pezizomycotina</taxon>
        <taxon>Sordariomycetes</taxon>
        <taxon>Xylariomycetidae</taxon>
        <taxon>Amphisphaeriales</taxon>
        <taxon>Sporocadaceae</taxon>
        <taxon>Pestalotiopsis</taxon>
    </lineage>
</organism>
<sequence>MSHLKDKEPDSSQDQSQPTGSNKFEIDDNRENATDSSAADEAVGWKSPAPDGGSKAWLTVLGVWCVAFCSFGWINSIGVFQGYYESVLLKDYSATAVSWIPSLQIFFMFFGGPVVGRIFDLSGPRYILLVGSFLHVFGLMMCSLSHSYYQILLSQGVCSAIGVAAIFQPAISCLPAWFDKKRGAAFGIAATGSSIGGIIFPIMVARLIPQVGFPWTMRICAFLILGLLIIGNLTVRARFPPNPKTMSRKDLHEPFTDIKFIFICVGVLFLTFGIFIPINYITVEALSKGVASSLAQYLIAILNAGSVIGRLGSGALSDKVGVYNIFIFVCLLSAIFILALWIPASGIGALIAFAAIFGCTSGAYVALATPIIAKISPLPQIGYRTGLLYLFSSIGGLTTNPIAGAILDKWNGSYTGMKIFSGVLLLVGTACICVTRLMATNGKANAIF</sequence>
<feature type="compositionally biased region" description="Basic and acidic residues" evidence="7">
    <location>
        <begin position="24"/>
        <end position="33"/>
    </location>
</feature>
<dbReference type="InterPro" id="IPR011701">
    <property type="entry name" value="MFS"/>
</dbReference>
<feature type="transmembrane region" description="Helical" evidence="8">
    <location>
        <begin position="347"/>
        <end position="367"/>
    </location>
</feature>
<feature type="transmembrane region" description="Helical" evidence="8">
    <location>
        <begin position="96"/>
        <end position="119"/>
    </location>
</feature>
<keyword evidence="5 8" id="KW-1133">Transmembrane helix</keyword>
<feature type="domain" description="Major facilitator superfamily (MFS) profile" evidence="9">
    <location>
        <begin position="56"/>
        <end position="440"/>
    </location>
</feature>
<feature type="region of interest" description="Disordered" evidence="7">
    <location>
        <begin position="1"/>
        <end position="50"/>
    </location>
</feature>
<dbReference type="OMA" id="RIMNGIS"/>
<keyword evidence="11" id="KW-1185">Reference proteome</keyword>
<evidence type="ECO:0000313" key="10">
    <source>
        <dbReference type="EMBL" id="ETS74370.1"/>
    </source>
</evidence>
<dbReference type="eggNOG" id="KOG2504">
    <property type="taxonomic scope" value="Eukaryota"/>
</dbReference>
<dbReference type="CDD" id="cd17352">
    <property type="entry name" value="MFS_MCT_SLC16"/>
    <property type="match status" value="1"/>
</dbReference>
<dbReference type="Proteomes" id="UP000030651">
    <property type="component" value="Unassembled WGS sequence"/>
</dbReference>
<feature type="transmembrane region" description="Helical" evidence="8">
    <location>
        <begin position="215"/>
        <end position="239"/>
    </location>
</feature>
<dbReference type="InterPro" id="IPR050327">
    <property type="entry name" value="Proton-linked_MCT"/>
</dbReference>
<feature type="transmembrane region" description="Helical" evidence="8">
    <location>
        <begin position="387"/>
        <end position="407"/>
    </location>
</feature>
<dbReference type="KEGG" id="pfy:PFICI_14236"/>
<dbReference type="OrthoDB" id="5667at2759"/>
<dbReference type="HOGENOM" id="CLU_001265_1_0_1"/>
<dbReference type="SUPFAM" id="SSF103473">
    <property type="entry name" value="MFS general substrate transporter"/>
    <property type="match status" value="1"/>
</dbReference>
<dbReference type="Pfam" id="PF07690">
    <property type="entry name" value="MFS_1"/>
    <property type="match status" value="1"/>
</dbReference>
<dbReference type="GeneID" id="19279249"/>
<reference evidence="11" key="1">
    <citation type="journal article" date="2015" name="BMC Genomics">
        <title>Genomic and transcriptomic analysis of the endophytic fungus Pestalotiopsis fici reveals its lifestyle and high potential for synthesis of natural products.</title>
        <authorList>
            <person name="Wang X."/>
            <person name="Zhang X."/>
            <person name="Liu L."/>
            <person name="Xiang M."/>
            <person name="Wang W."/>
            <person name="Sun X."/>
            <person name="Che Y."/>
            <person name="Guo L."/>
            <person name="Liu G."/>
            <person name="Guo L."/>
            <person name="Wang C."/>
            <person name="Yin W.B."/>
            <person name="Stadler M."/>
            <person name="Zhang X."/>
            <person name="Liu X."/>
        </authorList>
    </citation>
    <scope>NUCLEOTIDE SEQUENCE [LARGE SCALE GENOMIC DNA]</scope>
    <source>
        <strain evidence="11">W106-1 / CGMCC3.15140</strain>
    </source>
</reference>
<feature type="transmembrane region" description="Helical" evidence="8">
    <location>
        <begin position="152"/>
        <end position="178"/>
    </location>
</feature>
<feature type="transmembrane region" description="Helical" evidence="8">
    <location>
        <begin position="260"/>
        <end position="282"/>
    </location>
</feature>
<feature type="transmembrane region" description="Helical" evidence="8">
    <location>
        <begin position="320"/>
        <end position="341"/>
    </location>
</feature>
<dbReference type="InterPro" id="IPR036259">
    <property type="entry name" value="MFS_trans_sf"/>
</dbReference>
<gene>
    <name evidence="10" type="ORF">PFICI_14236</name>
</gene>
<dbReference type="PANTHER" id="PTHR11360">
    <property type="entry name" value="MONOCARBOXYLATE TRANSPORTER"/>
    <property type="match status" value="1"/>
</dbReference>
<dbReference type="AlphaFoldDB" id="W3WKB9"/>
<proteinExistence type="inferred from homology"/>
<feature type="transmembrane region" description="Helical" evidence="8">
    <location>
        <begin position="294"/>
        <end position="313"/>
    </location>
</feature>
<keyword evidence="6 8" id="KW-0472">Membrane</keyword>